<dbReference type="InterPro" id="IPR033136">
    <property type="entry name" value="DNA_ligase_CS"/>
</dbReference>
<dbReference type="GO" id="GO:0005829">
    <property type="term" value="C:cytosol"/>
    <property type="evidence" value="ECO:0007669"/>
    <property type="project" value="TreeGrafter"/>
</dbReference>
<dbReference type="InterPro" id="IPR001679">
    <property type="entry name" value="DNA_ligase"/>
</dbReference>
<organism evidence="16 17">
    <name type="scientific">Roseivirga spongicola</name>
    <dbReference type="NCBI Taxonomy" id="333140"/>
    <lineage>
        <taxon>Bacteria</taxon>
        <taxon>Pseudomonadati</taxon>
        <taxon>Bacteroidota</taxon>
        <taxon>Cytophagia</taxon>
        <taxon>Cytophagales</taxon>
        <taxon>Roseivirgaceae</taxon>
        <taxon>Roseivirga</taxon>
    </lineage>
</organism>
<dbReference type="SMART" id="SM00532">
    <property type="entry name" value="LIGANc"/>
    <property type="match status" value="1"/>
</dbReference>
<dbReference type="GO" id="GO:0006281">
    <property type="term" value="P:DNA repair"/>
    <property type="evidence" value="ECO:0007669"/>
    <property type="project" value="UniProtKB-KW"/>
</dbReference>
<dbReference type="FunFam" id="2.40.50.140:FF:000012">
    <property type="entry name" value="DNA ligase"/>
    <property type="match status" value="1"/>
</dbReference>
<feature type="binding site" evidence="14">
    <location>
        <position position="137"/>
    </location>
    <ligand>
        <name>NAD(+)</name>
        <dbReference type="ChEBI" id="CHEBI:57540"/>
    </ligand>
</feature>
<keyword evidence="14" id="KW-0464">Manganese</keyword>
<evidence type="ECO:0000256" key="11">
    <source>
        <dbReference type="ARBA" id="ARBA00023204"/>
    </source>
</evidence>
<evidence type="ECO:0000313" key="16">
    <source>
        <dbReference type="EMBL" id="KYG74197.1"/>
    </source>
</evidence>
<dbReference type="OrthoDB" id="9759736at2"/>
<evidence type="ECO:0000256" key="6">
    <source>
        <dbReference type="ARBA" id="ARBA00022723"/>
    </source>
</evidence>
<dbReference type="GO" id="GO:0046872">
    <property type="term" value="F:metal ion binding"/>
    <property type="evidence" value="ECO:0007669"/>
    <property type="project" value="UniProtKB-KW"/>
</dbReference>
<dbReference type="SUPFAM" id="SSF47781">
    <property type="entry name" value="RuvA domain 2-like"/>
    <property type="match status" value="2"/>
</dbReference>
<dbReference type="STRING" id="333140.AWW68_16240"/>
<dbReference type="InterPro" id="IPR004150">
    <property type="entry name" value="NAD_DNA_ligase_OB"/>
</dbReference>
<evidence type="ECO:0000256" key="14">
    <source>
        <dbReference type="HAMAP-Rule" id="MF_01588"/>
    </source>
</evidence>
<evidence type="ECO:0000256" key="9">
    <source>
        <dbReference type="ARBA" id="ARBA00022842"/>
    </source>
</evidence>
<dbReference type="Pfam" id="PF03120">
    <property type="entry name" value="OB_DNA_ligase"/>
    <property type="match status" value="1"/>
</dbReference>
<evidence type="ECO:0000256" key="10">
    <source>
        <dbReference type="ARBA" id="ARBA00023027"/>
    </source>
</evidence>
<dbReference type="PROSITE" id="PS01056">
    <property type="entry name" value="DNA_LIGASE_N2"/>
    <property type="match status" value="1"/>
</dbReference>
<dbReference type="InterPro" id="IPR001357">
    <property type="entry name" value="BRCT_dom"/>
</dbReference>
<feature type="binding site" evidence="14">
    <location>
        <begin position="34"/>
        <end position="38"/>
    </location>
    <ligand>
        <name>NAD(+)</name>
        <dbReference type="ChEBI" id="CHEBI:57540"/>
    </ligand>
</feature>
<dbReference type="InterPro" id="IPR010994">
    <property type="entry name" value="RuvA_2-like"/>
</dbReference>
<evidence type="ECO:0000256" key="8">
    <source>
        <dbReference type="ARBA" id="ARBA00022833"/>
    </source>
</evidence>
<keyword evidence="7 14" id="KW-0227">DNA damage</keyword>
<feature type="binding site" evidence="14">
    <location>
        <position position="409"/>
    </location>
    <ligand>
        <name>Zn(2+)</name>
        <dbReference type="ChEBI" id="CHEBI:29105"/>
    </ligand>
</feature>
<dbReference type="Pfam" id="PF01653">
    <property type="entry name" value="DNA_ligase_aden"/>
    <property type="match status" value="1"/>
</dbReference>
<evidence type="ECO:0000256" key="1">
    <source>
        <dbReference type="ARBA" id="ARBA00004067"/>
    </source>
</evidence>
<dbReference type="Gene3D" id="1.10.150.20">
    <property type="entry name" value="5' to 3' exonuclease, C-terminal subdomain"/>
    <property type="match status" value="2"/>
</dbReference>
<comment type="catalytic activity">
    <reaction evidence="12 14">
        <text>NAD(+) + (deoxyribonucleotide)n-3'-hydroxyl + 5'-phospho-(deoxyribonucleotide)m = (deoxyribonucleotide)n+m + AMP + beta-nicotinamide D-nucleotide.</text>
        <dbReference type="EC" id="6.5.1.2"/>
    </reaction>
</comment>
<protein>
    <recommendedName>
        <fullName evidence="3 14">DNA ligase</fullName>
        <ecNumber evidence="2 14">6.5.1.2</ecNumber>
    </recommendedName>
    <alternativeName>
        <fullName evidence="14">Polydeoxyribonucleotide synthase [NAD(+)]</fullName>
    </alternativeName>
</protein>
<dbReference type="InterPro" id="IPR013839">
    <property type="entry name" value="DNAligase_adenylation"/>
</dbReference>
<dbReference type="Pfam" id="PF03119">
    <property type="entry name" value="DNA_ligase_ZBD"/>
    <property type="match status" value="1"/>
</dbReference>
<dbReference type="Gene3D" id="2.40.50.140">
    <property type="entry name" value="Nucleic acid-binding proteins"/>
    <property type="match status" value="1"/>
</dbReference>
<comment type="cofactor">
    <cofactor evidence="14">
        <name>Mg(2+)</name>
        <dbReference type="ChEBI" id="CHEBI:18420"/>
    </cofactor>
    <cofactor evidence="14">
        <name>Mn(2+)</name>
        <dbReference type="ChEBI" id="CHEBI:29035"/>
    </cofactor>
</comment>
<keyword evidence="10 14" id="KW-0520">NAD</keyword>
<dbReference type="Proteomes" id="UP000075606">
    <property type="component" value="Unassembled WGS sequence"/>
</dbReference>
<feature type="binding site" evidence="14">
    <location>
        <position position="312"/>
    </location>
    <ligand>
        <name>NAD(+)</name>
        <dbReference type="ChEBI" id="CHEBI:57540"/>
    </ligand>
</feature>
<feature type="binding site" evidence="14">
    <location>
        <position position="173"/>
    </location>
    <ligand>
        <name>NAD(+)</name>
        <dbReference type="ChEBI" id="CHEBI:57540"/>
    </ligand>
</feature>
<evidence type="ECO:0000256" key="13">
    <source>
        <dbReference type="ARBA" id="ARBA00060881"/>
    </source>
</evidence>
<dbReference type="Gene3D" id="6.20.10.30">
    <property type="match status" value="1"/>
</dbReference>
<dbReference type="SMART" id="SM00292">
    <property type="entry name" value="BRCT"/>
    <property type="match status" value="1"/>
</dbReference>
<dbReference type="CDD" id="cd00114">
    <property type="entry name" value="LIGANc"/>
    <property type="match status" value="1"/>
</dbReference>
<feature type="binding site" evidence="14">
    <location>
        <position position="288"/>
    </location>
    <ligand>
        <name>NAD(+)</name>
        <dbReference type="ChEBI" id="CHEBI:57540"/>
    </ligand>
</feature>
<dbReference type="NCBIfam" id="TIGR00575">
    <property type="entry name" value="dnlj"/>
    <property type="match status" value="1"/>
</dbReference>
<feature type="domain" description="BRCT" evidence="15">
    <location>
        <begin position="735"/>
        <end position="816"/>
    </location>
</feature>
<keyword evidence="17" id="KW-1185">Reference proteome</keyword>
<proteinExistence type="inferred from homology"/>
<dbReference type="InterPro" id="IPR004149">
    <property type="entry name" value="Znf_DNAligase_C4"/>
</dbReference>
<dbReference type="SUPFAM" id="SSF56091">
    <property type="entry name" value="DNA ligase/mRNA capping enzyme, catalytic domain"/>
    <property type="match status" value="1"/>
</dbReference>
<keyword evidence="4 14" id="KW-0436">Ligase</keyword>
<keyword evidence="5 14" id="KW-0235">DNA replication</keyword>
<gene>
    <name evidence="14" type="primary">ligA</name>
    <name evidence="16" type="ORF">AWW68_16240</name>
</gene>
<dbReference type="EC" id="6.5.1.2" evidence="2 14"/>
<keyword evidence="11 14" id="KW-0234">DNA repair</keyword>
<dbReference type="NCBIfam" id="NF005932">
    <property type="entry name" value="PRK07956.1"/>
    <property type="match status" value="1"/>
</dbReference>
<feature type="active site" description="N6-AMP-lysine intermediate" evidence="14">
    <location>
        <position position="116"/>
    </location>
</feature>
<comment type="similarity">
    <text evidence="13 14">Belongs to the NAD-dependent DNA ligase family. LigA subfamily.</text>
</comment>
<dbReference type="InterPro" id="IPR036420">
    <property type="entry name" value="BRCT_dom_sf"/>
</dbReference>
<feature type="binding site" evidence="14">
    <location>
        <position position="406"/>
    </location>
    <ligand>
        <name>Zn(2+)</name>
        <dbReference type="ChEBI" id="CHEBI:29105"/>
    </ligand>
</feature>
<feature type="binding site" evidence="14">
    <location>
        <begin position="83"/>
        <end position="84"/>
    </location>
    <ligand>
        <name>NAD(+)</name>
        <dbReference type="ChEBI" id="CHEBI:57540"/>
    </ligand>
</feature>
<dbReference type="FunFam" id="3.30.470.30:FF:000001">
    <property type="entry name" value="DNA ligase"/>
    <property type="match status" value="1"/>
</dbReference>
<keyword evidence="8 14" id="KW-0862">Zinc</keyword>
<dbReference type="Gene3D" id="1.10.287.610">
    <property type="entry name" value="Helix hairpin bin"/>
    <property type="match status" value="1"/>
</dbReference>
<dbReference type="CDD" id="cd17748">
    <property type="entry name" value="BRCT_DNA_ligase_like"/>
    <property type="match status" value="1"/>
</dbReference>
<name>A0A150X634_9BACT</name>
<reference evidence="16 17" key="1">
    <citation type="submission" date="2016-01" db="EMBL/GenBank/DDBJ databases">
        <title>Genome sequencing of Roseivirga spongicola UST030701-084.</title>
        <authorList>
            <person name="Selvaratnam C."/>
            <person name="Thevarajoo S."/>
            <person name="Goh K.M."/>
            <person name="Ee R."/>
            <person name="Chan K.-G."/>
            <person name="Chong C.S."/>
        </authorList>
    </citation>
    <scope>NUCLEOTIDE SEQUENCE [LARGE SCALE GENOMIC DNA]</scope>
    <source>
        <strain evidence="16 17">UST030701-084</strain>
    </source>
</reference>
<dbReference type="PROSITE" id="PS50172">
    <property type="entry name" value="BRCT"/>
    <property type="match status" value="1"/>
</dbReference>
<evidence type="ECO:0000256" key="4">
    <source>
        <dbReference type="ARBA" id="ARBA00022598"/>
    </source>
</evidence>
<dbReference type="Pfam" id="PF12826">
    <property type="entry name" value="HHH_2"/>
    <property type="match status" value="1"/>
</dbReference>
<dbReference type="SUPFAM" id="SSF50249">
    <property type="entry name" value="Nucleic acid-binding proteins"/>
    <property type="match status" value="1"/>
</dbReference>
<dbReference type="InterPro" id="IPR041663">
    <property type="entry name" value="DisA/LigA_HHH"/>
</dbReference>
<feature type="binding site" evidence="14">
    <location>
        <position position="424"/>
    </location>
    <ligand>
        <name>Zn(2+)</name>
        <dbReference type="ChEBI" id="CHEBI:29105"/>
    </ligand>
</feature>
<dbReference type="Gene3D" id="3.40.50.10190">
    <property type="entry name" value="BRCT domain"/>
    <property type="match status" value="1"/>
</dbReference>
<dbReference type="Gene3D" id="3.30.470.30">
    <property type="entry name" value="DNA ligase/mRNA capping enzyme"/>
    <property type="match status" value="1"/>
</dbReference>
<evidence type="ECO:0000259" key="15">
    <source>
        <dbReference type="PROSITE" id="PS50172"/>
    </source>
</evidence>
<sequence length="816" mass="92245">MTEQQALAQIQELSEKINYHNDLYYQKDKSEITDYEFDQLLEKLIALENQFPQYKFEDSPSQRVGGTITKNFETVVHKYPMLSLGNTYSKEDLIDWDGRVKRGLGTDDYAYFCELKFDGTALSLTYENGQLKRAVTRGDGTQGDDITTNAKTIRSIPLKVKHQVPESFEVRGEVYFPKKEFERVNAERIENGEEPLANPRNAGSGTLKMQDSSIVASRKLDCYLYYLLGDSLDFNTHSESMAQLEQWGFNVSPTYKRCNTIEEVLEYIAEWETKRHDLPSETDGVVIKVDSLDQQNELGFTAKSPRWAIAYKYKAESASTVLESISYQVGRTGSVTPVANLKPVLLAGTTVKRASLHNANEIARLGLHLGDTVFVEKGGEIIPKITGIDELQRPTDSTPVEYITHCPECSTELVRKEGEANHYCPNSEGCPPQILGRIEHFVSKRAMDIDSLGSQRLDALIKSKIIHDISDLYRLPQIEKKLIGFELESDQYSKNEEGELCISNRKIFYALLEKPTLKQIDNLLLNSEQINPETFFSSVEGRLQEKGINYQQDGLTFIEACFTSEDSMSTSLEVHKVLIPLLQKNHTIDDYSLKRLAKTERNIHDIITNLFIELQPKEKEIISKLKSTSLQKKAVEGIIAGINESKDKPFEKVLFALGIRHIGETSAKLLAKKFKSIDNLISTSESHVLEIDGIGHKLAESLLQYFKDNRNIRRIEELKTFGLNFETISIIESDSNHQPLVGLRIIASGKLKNYSRDSIVEKIESLGGTYVKAISSNIDFVIEGEKMGPAKKDKAIKLGLKIITEEEFDKLIDTQT</sequence>
<evidence type="ECO:0000313" key="17">
    <source>
        <dbReference type="Proteomes" id="UP000075606"/>
    </source>
</evidence>
<feature type="binding site" evidence="14">
    <location>
        <position position="430"/>
    </location>
    <ligand>
        <name>Zn(2+)</name>
        <dbReference type="ChEBI" id="CHEBI:29105"/>
    </ligand>
</feature>
<evidence type="ECO:0000256" key="3">
    <source>
        <dbReference type="ARBA" id="ARBA00013308"/>
    </source>
</evidence>
<dbReference type="EMBL" id="LRPC01000028">
    <property type="protein sequence ID" value="KYG74197.1"/>
    <property type="molecule type" value="Genomic_DNA"/>
</dbReference>
<dbReference type="GO" id="GO:0006260">
    <property type="term" value="P:DNA replication"/>
    <property type="evidence" value="ECO:0007669"/>
    <property type="project" value="UniProtKB-KW"/>
</dbReference>
<dbReference type="PANTHER" id="PTHR23389:SF9">
    <property type="entry name" value="DNA LIGASE"/>
    <property type="match status" value="1"/>
</dbReference>
<dbReference type="GO" id="GO:0003911">
    <property type="term" value="F:DNA ligase (NAD+) activity"/>
    <property type="evidence" value="ECO:0007669"/>
    <property type="project" value="UniProtKB-UniRule"/>
</dbReference>
<dbReference type="InterPro" id="IPR013840">
    <property type="entry name" value="DNAligase_N"/>
</dbReference>
<dbReference type="PIRSF" id="PIRSF001604">
    <property type="entry name" value="LigA"/>
    <property type="match status" value="1"/>
</dbReference>
<dbReference type="InterPro" id="IPR012340">
    <property type="entry name" value="NA-bd_OB-fold"/>
</dbReference>
<comment type="caution">
    <text evidence="16">The sequence shown here is derived from an EMBL/GenBank/DDBJ whole genome shotgun (WGS) entry which is preliminary data.</text>
</comment>
<dbReference type="Pfam" id="PF00533">
    <property type="entry name" value="BRCT"/>
    <property type="match status" value="1"/>
</dbReference>
<dbReference type="SUPFAM" id="SSF52113">
    <property type="entry name" value="BRCT domain"/>
    <property type="match status" value="1"/>
</dbReference>
<keyword evidence="6 14" id="KW-0479">Metal-binding</keyword>
<dbReference type="AlphaFoldDB" id="A0A150X634"/>
<feature type="binding site" evidence="14">
    <location>
        <position position="114"/>
    </location>
    <ligand>
        <name>NAD(+)</name>
        <dbReference type="ChEBI" id="CHEBI:57540"/>
    </ligand>
</feature>
<dbReference type="PANTHER" id="PTHR23389">
    <property type="entry name" value="CHROMOSOME TRANSMISSION FIDELITY FACTOR 18"/>
    <property type="match status" value="1"/>
</dbReference>
<accession>A0A150X634</accession>
<evidence type="ECO:0000256" key="2">
    <source>
        <dbReference type="ARBA" id="ARBA00012722"/>
    </source>
</evidence>
<evidence type="ECO:0000256" key="7">
    <source>
        <dbReference type="ARBA" id="ARBA00022763"/>
    </source>
</evidence>
<evidence type="ECO:0000256" key="12">
    <source>
        <dbReference type="ARBA" id="ARBA00034005"/>
    </source>
</evidence>
<dbReference type="RefSeq" id="WP_068223836.1">
    <property type="nucleotide sequence ID" value="NZ_CP139724.1"/>
</dbReference>
<dbReference type="HAMAP" id="MF_01588">
    <property type="entry name" value="DNA_ligase_A"/>
    <property type="match status" value="1"/>
</dbReference>
<evidence type="ECO:0000256" key="5">
    <source>
        <dbReference type="ARBA" id="ARBA00022705"/>
    </source>
</evidence>
<comment type="function">
    <text evidence="1 14">DNA ligase that catalyzes the formation of phosphodiester linkages between 5'-phosphoryl and 3'-hydroxyl groups in double-stranded DNA using NAD as a coenzyme and as the energy source for the reaction. It is essential for DNA replication and repair of damaged DNA.</text>
</comment>
<keyword evidence="9 14" id="KW-0460">Magnesium</keyword>